<dbReference type="Proteomes" id="UP000185746">
    <property type="component" value="Chromosome"/>
</dbReference>
<evidence type="ECO:0000313" key="3">
    <source>
        <dbReference type="EMBL" id="AOV09108.1"/>
    </source>
</evidence>
<feature type="region of interest" description="Disordered" evidence="2">
    <location>
        <begin position="29"/>
        <end position="61"/>
    </location>
</feature>
<dbReference type="PROSITE" id="PS51257">
    <property type="entry name" value="PROKAR_LIPOPROTEIN"/>
    <property type="match status" value="1"/>
</dbReference>
<name>A0A1D8JK63_9BACL</name>
<evidence type="ECO:0000256" key="1">
    <source>
        <dbReference type="ARBA" id="ARBA00022729"/>
    </source>
</evidence>
<keyword evidence="1" id="KW-0732">Signal</keyword>
<protein>
    <recommendedName>
        <fullName evidence="5">DUF4352 domain-containing protein</fullName>
    </recommendedName>
</protein>
<dbReference type="KEGG" id="surl:BI350_05660"/>
<evidence type="ECO:0000313" key="4">
    <source>
        <dbReference type="Proteomes" id="UP000185746"/>
    </source>
</evidence>
<evidence type="ECO:0008006" key="5">
    <source>
        <dbReference type="Google" id="ProtNLM"/>
    </source>
</evidence>
<keyword evidence="4" id="KW-1185">Reference proteome</keyword>
<sequence length="210" mass="23594">MKKRLYVLGVVSLLLLTACGDIDAKNDREVMSNENSTSEEQESEIKEEVEKEEKEKAVGTRSNPLPFGDTITVKERIYDDSFNGYDASLEITLLETIRGEEAWAIIQKENQFNESAEDGFEYVLIKVKGFLKDADTDDDSLFFSSFDFDFVSDDGEVYGMTSAVIPDELQKELYNGGTGEGYIYGQVKVGDDFKVSYDSSEGSPVFFFVE</sequence>
<dbReference type="RefSeq" id="WP_075529253.1">
    <property type="nucleotide sequence ID" value="NZ_CP017560.1"/>
</dbReference>
<proteinExistence type="predicted"/>
<accession>A0A1D8JK63</accession>
<evidence type="ECO:0000256" key="2">
    <source>
        <dbReference type="SAM" id="MobiDB-lite"/>
    </source>
</evidence>
<dbReference type="EMBL" id="CP017560">
    <property type="protein sequence ID" value="AOV09108.1"/>
    <property type="molecule type" value="Genomic_DNA"/>
</dbReference>
<feature type="compositionally biased region" description="Basic and acidic residues" evidence="2">
    <location>
        <begin position="43"/>
        <end position="58"/>
    </location>
</feature>
<gene>
    <name evidence="3" type="ORF">BI350_05660</name>
</gene>
<dbReference type="InterPro" id="IPR029050">
    <property type="entry name" value="Immunoprotect_excell_Ig-like"/>
</dbReference>
<organism evidence="3 4">
    <name type="scientific">Sporosarcina ureilytica</name>
    <dbReference type="NCBI Taxonomy" id="298596"/>
    <lineage>
        <taxon>Bacteria</taxon>
        <taxon>Bacillati</taxon>
        <taxon>Bacillota</taxon>
        <taxon>Bacilli</taxon>
        <taxon>Bacillales</taxon>
        <taxon>Caryophanaceae</taxon>
        <taxon>Sporosarcina</taxon>
    </lineage>
</organism>
<reference evidence="3 4" key="1">
    <citation type="submission" date="2016-09" db="EMBL/GenBank/DDBJ databases">
        <title>Complete genome sequence of the Lysinibacillus sphaericus LMG 22257, a specie of Bacillus with ureolytic activity that can effectively biodeposit calcium carbonate.</title>
        <authorList>
            <person name="Yan W."/>
        </authorList>
    </citation>
    <scope>NUCLEOTIDE SEQUENCE [LARGE SCALE GENOMIC DNA]</scope>
    <source>
        <strain evidence="3 4">LMG 22257</strain>
    </source>
</reference>
<dbReference type="AlphaFoldDB" id="A0A1D8JK63"/>
<dbReference type="Gene3D" id="2.60.40.1240">
    <property type="match status" value="1"/>
</dbReference>